<feature type="region of interest" description="Disordered" evidence="24">
    <location>
        <begin position="1018"/>
        <end position="1244"/>
    </location>
</feature>
<organism evidence="26 27">
    <name type="scientific">Piliocolobus tephrosceles</name>
    <name type="common">Ugandan red Colobus</name>
    <dbReference type="NCBI Taxonomy" id="591936"/>
    <lineage>
        <taxon>Eukaryota</taxon>
        <taxon>Metazoa</taxon>
        <taxon>Chordata</taxon>
        <taxon>Craniata</taxon>
        <taxon>Vertebrata</taxon>
        <taxon>Euteleostomi</taxon>
        <taxon>Mammalia</taxon>
        <taxon>Eutheria</taxon>
        <taxon>Euarchontoglires</taxon>
        <taxon>Primates</taxon>
        <taxon>Haplorrhini</taxon>
        <taxon>Catarrhini</taxon>
        <taxon>Cercopithecidae</taxon>
        <taxon>Colobinae</taxon>
        <taxon>Piliocolobus</taxon>
    </lineage>
</organism>
<evidence type="ECO:0000256" key="9">
    <source>
        <dbReference type="ARBA" id="ARBA00022490"/>
    </source>
</evidence>
<accession>A0A8C9I680</accession>
<feature type="compositionally biased region" description="Basic and acidic residues" evidence="24">
    <location>
        <begin position="1038"/>
        <end position="1065"/>
    </location>
</feature>
<reference evidence="26" key="2">
    <citation type="submission" date="2025-09" db="UniProtKB">
        <authorList>
            <consortium name="Ensembl"/>
        </authorList>
    </citation>
    <scope>IDENTIFICATION</scope>
</reference>
<dbReference type="GO" id="GO:0051301">
    <property type="term" value="P:cell division"/>
    <property type="evidence" value="ECO:0007669"/>
    <property type="project" value="UniProtKB-KW"/>
</dbReference>
<evidence type="ECO:0000256" key="21">
    <source>
        <dbReference type="ARBA" id="ARBA00065272"/>
    </source>
</evidence>
<evidence type="ECO:0000256" key="2">
    <source>
        <dbReference type="ARBA" id="ARBA00004245"/>
    </source>
</evidence>
<evidence type="ECO:0000256" key="12">
    <source>
        <dbReference type="ARBA" id="ARBA00022737"/>
    </source>
</evidence>
<evidence type="ECO:0000259" key="25">
    <source>
        <dbReference type="PROSITE" id="PS50106"/>
    </source>
</evidence>
<proteinExistence type="inferred from homology"/>
<feature type="compositionally biased region" description="Basic and acidic residues" evidence="24">
    <location>
        <begin position="908"/>
        <end position="934"/>
    </location>
</feature>
<feature type="compositionally biased region" description="Basic and acidic residues" evidence="24">
    <location>
        <begin position="1235"/>
        <end position="1244"/>
    </location>
</feature>
<evidence type="ECO:0000256" key="24">
    <source>
        <dbReference type="SAM" id="MobiDB-lite"/>
    </source>
</evidence>
<feature type="compositionally biased region" description="Polar residues" evidence="24">
    <location>
        <begin position="893"/>
        <end position="907"/>
    </location>
</feature>
<dbReference type="InterPro" id="IPR036034">
    <property type="entry name" value="PDZ_sf"/>
</dbReference>
<comment type="similarity">
    <text evidence="6">Belongs to the PAR3 family.</text>
</comment>
<evidence type="ECO:0000256" key="10">
    <source>
        <dbReference type="ARBA" id="ARBA00022553"/>
    </source>
</evidence>
<dbReference type="GO" id="GO:0005938">
    <property type="term" value="C:cell cortex"/>
    <property type="evidence" value="ECO:0007669"/>
    <property type="project" value="UniProtKB-SubCell"/>
</dbReference>
<feature type="domain" description="PDZ" evidence="25">
    <location>
        <begin position="227"/>
        <end position="303"/>
    </location>
</feature>
<dbReference type="GO" id="GO:0005856">
    <property type="term" value="C:cytoskeleton"/>
    <property type="evidence" value="ECO:0007669"/>
    <property type="project" value="UniProtKB-SubCell"/>
</dbReference>
<feature type="compositionally biased region" description="Low complexity" evidence="24">
    <location>
        <begin position="91"/>
        <end position="100"/>
    </location>
</feature>
<feature type="domain" description="PDZ" evidence="25">
    <location>
        <begin position="533"/>
        <end position="608"/>
    </location>
</feature>
<dbReference type="GO" id="GO:0000226">
    <property type="term" value="P:microtubule cytoskeleton organization"/>
    <property type="evidence" value="ECO:0007669"/>
    <property type="project" value="TreeGrafter"/>
</dbReference>
<evidence type="ECO:0000256" key="7">
    <source>
        <dbReference type="ARBA" id="ARBA00022427"/>
    </source>
</evidence>
<evidence type="ECO:0000256" key="6">
    <source>
        <dbReference type="ARBA" id="ARBA00005358"/>
    </source>
</evidence>
<dbReference type="SUPFAM" id="SSF50156">
    <property type="entry name" value="PDZ domain-like"/>
    <property type="match status" value="3"/>
</dbReference>
<dbReference type="GO" id="GO:0045197">
    <property type="term" value="P:establishment or maintenance of epithelial cell apical/basal polarity"/>
    <property type="evidence" value="ECO:0007669"/>
    <property type="project" value="TreeGrafter"/>
</dbReference>
<evidence type="ECO:0000256" key="4">
    <source>
        <dbReference type="ARBA" id="ARBA00004536"/>
    </source>
</evidence>
<dbReference type="SMART" id="SM00228">
    <property type="entry name" value="PDZ"/>
    <property type="match status" value="3"/>
</dbReference>
<evidence type="ECO:0000256" key="22">
    <source>
        <dbReference type="ARBA" id="ARBA00070151"/>
    </source>
</evidence>
<feature type="domain" description="PDZ" evidence="25">
    <location>
        <begin position="417"/>
        <end position="502"/>
    </location>
</feature>
<protein>
    <recommendedName>
        <fullName evidence="22">Partitioning defective 3 homolog</fullName>
    </recommendedName>
    <alternativeName>
        <fullName evidence="23">Atypical PKC isotype-specific-interacting protein</fullName>
    </alternativeName>
</protein>
<feature type="region of interest" description="Disordered" evidence="24">
    <location>
        <begin position="857"/>
        <end position="948"/>
    </location>
</feature>
<sequence>MKVTVCFGRTRVVVPCGDGHMKVFSLIQQAVTRYRKAIAKDPNYWIQVHRLEHGDGGILDLDDILCDVADDKDRLVAVFDEQDPHHGGDGTSASSTGTQSPEIFGSELGTNSVSAFHPYQATSEIEVTPSVLRANMPLHVRRSSDPALIGISTSVSDHNISSEEPSRKNPTRWSTTAGFLKQNTAGSPKTCDRKDEDGTEEDNSRVEPVGHADTGLENIPNFSLDDMVKLVEVPNDGGPLGIHVVPFSARGGRTLGLLVKRLEKGGKAEHENLFHENDCIVRINDGDLRNRRFEQAQHMFRQAMRTPIIWFHVVPAANKEQYEQLSQSEKNNYYSSRFSPDSQYIDNRSVNSAGLHTVQRAPRLNHPPEQIDSHSRLPHSAHPSGKPPSAPASAPQNVFSATVSSGYNTKKIGKRLNIQLKKGTEGLGFSITSRDVTIGGSAPIYVKNILPRGAAIQDGRLKAGDRLIEVNGVDLAGKSQEEVVSLLRSTKMEGTVSLLVFRQEDAFHPRELKAEDEDIVLTPDGTREFLTFEVPLNDSGSAGLGVSVKGNRSKENHADLGIFVKSIINGGAASKDGRLRVNDQLIAVNGESLLGKTNQDAMETLRRSMSTEGNKRGMIQLIVARRISKCSELKSPGSPPGPELPVETALDDRERRISHSLYSGIEGLDESPSRNAALSRIMGKYQLSPTVNMPQDDTVIIEDDRLPVLPPHLSDQSSSSSHDDVGFVTADPGTWAKAAISDSADCSLSPDVDPVLAFQREGFGRQSMSEKRTKQFSDASQLDFVKTRKSKSMDLGSSPSRDVGPSLGLKKSSSLESLQTAVAEVTLNGDIPFHRPRPRIIRGRGCNESFRAAIDKSYDKPVVDDDDEGMETLEEDTEESSRSGRESVSTASDQPSHSLERQMNGNQEKGDKTDRKKDKTGKEKKKDRDKEKDKMKAKKGMLKGLGDMFRIQAKTREFRERQARERDYAEIQDFHRTFGCDDELMYGGVSSYEGSMALSTRPQSPREGHMMDALYAQVKKPRNSKPSPVDSNRSTPSNHDRIQRLRQEFQQAKQDEDVEDRRRTYSFEQPWPNARPAAQSGRHSVSVEVQMQRQRQEERESSQQAQRQYSSLPRQSRKNASSVSQDSWEQNYSPGEGFQSAKENPRYSSYQGSRNGYLGGHGFNARVMLETQELLRQEQRRKEQQMKKQPPSEGPSNYDSYKKVQDPSYAPPKGPFRQDVPPSPSQVARLNRLQTPEKGRPFYS</sequence>
<feature type="compositionally biased region" description="Polar residues" evidence="24">
    <location>
        <begin position="1225"/>
        <end position="1234"/>
    </location>
</feature>
<dbReference type="GO" id="GO:0005912">
    <property type="term" value="C:adherens junction"/>
    <property type="evidence" value="ECO:0007669"/>
    <property type="project" value="UniProtKB-SubCell"/>
</dbReference>
<evidence type="ECO:0000313" key="27">
    <source>
        <dbReference type="Proteomes" id="UP000694416"/>
    </source>
</evidence>
<dbReference type="PANTHER" id="PTHR16484:SF10">
    <property type="entry name" value="PARTITIONING DEFECTIVE 3 HOMOLOG"/>
    <property type="match status" value="1"/>
</dbReference>
<dbReference type="Pfam" id="PF00595">
    <property type="entry name" value="PDZ"/>
    <property type="match status" value="3"/>
</dbReference>
<dbReference type="PROSITE" id="PS50106">
    <property type="entry name" value="PDZ"/>
    <property type="match status" value="3"/>
</dbReference>
<reference evidence="26" key="1">
    <citation type="submission" date="2025-08" db="UniProtKB">
        <authorList>
            <consortium name="Ensembl"/>
        </authorList>
    </citation>
    <scope>IDENTIFICATION</scope>
</reference>
<feature type="region of interest" description="Disordered" evidence="24">
    <location>
        <begin position="763"/>
        <end position="812"/>
    </location>
</feature>
<feature type="region of interest" description="Disordered" evidence="24">
    <location>
        <begin position="364"/>
        <end position="396"/>
    </location>
</feature>
<evidence type="ECO:0000256" key="5">
    <source>
        <dbReference type="ARBA" id="ARBA00004544"/>
    </source>
</evidence>
<evidence type="ECO:0000256" key="11">
    <source>
        <dbReference type="ARBA" id="ARBA00022618"/>
    </source>
</evidence>
<keyword evidence="10" id="KW-0597">Phosphoprotein</keyword>
<dbReference type="InterPro" id="IPR001478">
    <property type="entry name" value="PDZ"/>
</dbReference>
<dbReference type="CDD" id="cd06691">
    <property type="entry name" value="PDZ1_Par3-like"/>
    <property type="match status" value="1"/>
</dbReference>
<evidence type="ECO:0000256" key="8">
    <source>
        <dbReference type="ARBA" id="ARBA00022475"/>
    </source>
</evidence>
<feature type="region of interest" description="Disordered" evidence="24">
    <location>
        <begin position="156"/>
        <end position="218"/>
    </location>
</feature>
<gene>
    <name evidence="26" type="primary">PARD3</name>
</gene>
<evidence type="ECO:0000256" key="17">
    <source>
        <dbReference type="ARBA" id="ARBA00023121"/>
    </source>
</evidence>
<evidence type="ECO:0000256" key="16">
    <source>
        <dbReference type="ARBA" id="ARBA00023054"/>
    </source>
</evidence>
<dbReference type="Ensembl" id="ENSPTET00000043012.1">
    <property type="protein sequence ID" value="ENSPTEP00000031161.1"/>
    <property type="gene ID" value="ENSPTEG00000030081.1"/>
</dbReference>
<dbReference type="GO" id="GO:0005923">
    <property type="term" value="C:bicellular tight junction"/>
    <property type="evidence" value="ECO:0007669"/>
    <property type="project" value="UniProtKB-SubCell"/>
</dbReference>
<evidence type="ECO:0000256" key="1">
    <source>
        <dbReference type="ARBA" id="ARBA00004236"/>
    </source>
</evidence>
<evidence type="ECO:0000256" key="3">
    <source>
        <dbReference type="ARBA" id="ARBA00004435"/>
    </source>
</evidence>
<dbReference type="InterPro" id="IPR052213">
    <property type="entry name" value="PAR3"/>
</dbReference>
<keyword evidence="12" id="KW-0677">Repeat</keyword>
<dbReference type="FunFam" id="3.10.20.90:FF:000017">
    <property type="entry name" value="partitioning defective 3 homolog isoform X2"/>
    <property type="match status" value="1"/>
</dbReference>
<dbReference type="GO" id="GO:0016324">
    <property type="term" value="C:apical plasma membrane"/>
    <property type="evidence" value="ECO:0007669"/>
    <property type="project" value="TreeGrafter"/>
</dbReference>
<keyword evidence="11" id="KW-0132">Cell division</keyword>
<dbReference type="GO" id="GO:0030154">
    <property type="term" value="P:cell differentiation"/>
    <property type="evidence" value="ECO:0007669"/>
    <property type="project" value="UniProtKB-KW"/>
</dbReference>
<evidence type="ECO:0000256" key="15">
    <source>
        <dbReference type="ARBA" id="ARBA00022990"/>
    </source>
</evidence>
<feature type="region of interest" description="Disordered" evidence="24">
    <location>
        <begin position="81"/>
        <end position="100"/>
    </location>
</feature>
<feature type="compositionally biased region" description="Polar residues" evidence="24">
    <location>
        <begin position="171"/>
        <end position="187"/>
    </location>
</feature>
<dbReference type="FunFam" id="2.30.42.10:FF:000040">
    <property type="entry name" value="partitioning defective 3 homolog isoform X2"/>
    <property type="match status" value="1"/>
</dbReference>
<keyword evidence="7" id="KW-0796">Tight junction</keyword>
<keyword evidence="17" id="KW-0446">Lipid-binding</keyword>
<dbReference type="GO" id="GO:0008104">
    <property type="term" value="P:intracellular protein localization"/>
    <property type="evidence" value="ECO:0007669"/>
    <property type="project" value="TreeGrafter"/>
</dbReference>
<dbReference type="CDD" id="cd23059">
    <property type="entry name" value="PDZ3_Par3-like"/>
    <property type="match status" value="1"/>
</dbReference>
<keyword evidence="14" id="KW-0965">Cell junction</keyword>
<dbReference type="Pfam" id="PF12053">
    <property type="entry name" value="Par3_HAL_N_term"/>
    <property type="match status" value="1"/>
</dbReference>
<dbReference type="GO" id="GO:0007155">
    <property type="term" value="P:cell adhesion"/>
    <property type="evidence" value="ECO:0007669"/>
    <property type="project" value="TreeGrafter"/>
</dbReference>
<evidence type="ECO:0000256" key="19">
    <source>
        <dbReference type="ARBA" id="ARBA00023212"/>
    </source>
</evidence>
<dbReference type="GO" id="GO:0035091">
    <property type="term" value="F:phosphatidylinositol binding"/>
    <property type="evidence" value="ECO:0007669"/>
    <property type="project" value="TreeGrafter"/>
</dbReference>
<dbReference type="PANTHER" id="PTHR16484">
    <property type="entry name" value="PARTITIONING DEFECTIVE 3 RELATED"/>
    <property type="match status" value="1"/>
</dbReference>
<name>A0A8C9I680_9PRIM</name>
<keyword evidence="13" id="KW-0221">Differentiation</keyword>
<feature type="compositionally biased region" description="Acidic residues" evidence="24">
    <location>
        <begin position="864"/>
        <end position="878"/>
    </location>
</feature>
<dbReference type="CDD" id="cd23058">
    <property type="entry name" value="PDZ2_Par3-like"/>
    <property type="match status" value="1"/>
</dbReference>
<keyword evidence="9" id="KW-0963">Cytoplasm</keyword>
<dbReference type="GO" id="GO:0030010">
    <property type="term" value="P:establishment of cell polarity"/>
    <property type="evidence" value="ECO:0007669"/>
    <property type="project" value="TreeGrafter"/>
</dbReference>
<keyword evidence="15" id="KW-0007">Acetylation</keyword>
<dbReference type="FunFam" id="2.30.42.10:FF:000011">
    <property type="entry name" value="partitioning defective 3 homolog isoform X1"/>
    <property type="match status" value="1"/>
</dbReference>
<feature type="compositionally biased region" description="Basic and acidic residues" evidence="24">
    <location>
        <begin position="1173"/>
        <end position="1186"/>
    </location>
</feature>
<feature type="compositionally biased region" description="Polar residues" evidence="24">
    <location>
        <begin position="1109"/>
        <end position="1133"/>
    </location>
</feature>
<keyword evidence="27" id="KW-1185">Reference proteome</keyword>
<evidence type="ECO:0000256" key="23">
    <source>
        <dbReference type="ARBA" id="ARBA00082523"/>
    </source>
</evidence>
<keyword evidence="16" id="KW-0175">Coiled coil</keyword>
<feature type="compositionally biased region" description="Low complexity" evidence="24">
    <location>
        <begin position="1084"/>
        <end position="1093"/>
    </location>
</feature>
<dbReference type="Gene3D" id="2.30.42.10">
    <property type="match status" value="3"/>
</dbReference>
<dbReference type="AlphaFoldDB" id="A0A8C9I680"/>
<keyword evidence="19" id="KW-0206">Cytoskeleton</keyword>
<keyword evidence="8" id="KW-1003">Cell membrane</keyword>
<keyword evidence="18" id="KW-0472">Membrane</keyword>
<dbReference type="GO" id="GO:0051660">
    <property type="term" value="P:establishment of centrosome localization"/>
    <property type="evidence" value="ECO:0007669"/>
    <property type="project" value="TreeGrafter"/>
</dbReference>
<evidence type="ECO:0000256" key="13">
    <source>
        <dbReference type="ARBA" id="ARBA00022782"/>
    </source>
</evidence>
<dbReference type="Proteomes" id="UP000694416">
    <property type="component" value="Unplaced"/>
</dbReference>
<dbReference type="Gene3D" id="3.10.20.90">
    <property type="entry name" value="Phosphatidylinositol 3-kinase Catalytic Subunit, Chain A, domain 1"/>
    <property type="match status" value="1"/>
</dbReference>
<feature type="compositionally biased region" description="Polar residues" evidence="24">
    <location>
        <begin position="1024"/>
        <end position="1037"/>
    </location>
</feature>
<evidence type="ECO:0000256" key="20">
    <source>
        <dbReference type="ARBA" id="ARBA00023306"/>
    </source>
</evidence>
<evidence type="ECO:0000313" key="26">
    <source>
        <dbReference type="Ensembl" id="ENSPTEP00000031161.1"/>
    </source>
</evidence>
<dbReference type="InterPro" id="IPR021922">
    <property type="entry name" value="Par3/HAL_N"/>
</dbReference>
<comment type="subunit">
    <text evidence="21">Interacts with PRKCZ.</text>
</comment>
<feature type="compositionally biased region" description="Basic and acidic residues" evidence="24">
    <location>
        <begin position="190"/>
        <end position="210"/>
    </location>
</feature>
<evidence type="ECO:0000256" key="18">
    <source>
        <dbReference type="ARBA" id="ARBA00023136"/>
    </source>
</evidence>
<evidence type="ECO:0000256" key="14">
    <source>
        <dbReference type="ARBA" id="ARBA00022949"/>
    </source>
</evidence>
<comment type="subcellular location">
    <subcellularLocation>
        <location evidence="4">Cell junction</location>
        <location evidence="4">Adherens junction</location>
    </subcellularLocation>
    <subcellularLocation>
        <location evidence="3">Cell junction</location>
        <location evidence="3">Tight junction</location>
    </subcellularLocation>
    <subcellularLocation>
        <location evidence="1">Cell membrane</location>
    </subcellularLocation>
    <subcellularLocation>
        <location evidence="5">Cytoplasm</location>
        <location evidence="5">Cell cortex</location>
    </subcellularLocation>
    <subcellularLocation>
        <location evidence="2">Cytoplasm</location>
        <location evidence="2">Cytoskeleton</location>
    </subcellularLocation>
</comment>
<keyword evidence="20" id="KW-0131">Cell cycle</keyword>
<dbReference type="FunFam" id="2.30.42.10:FF:000078">
    <property type="entry name" value="Partitioning defective 3 homolog B"/>
    <property type="match status" value="1"/>
</dbReference>